<evidence type="ECO:0000256" key="8">
    <source>
        <dbReference type="SAM" id="Phobius"/>
    </source>
</evidence>
<feature type="transmembrane region" description="Helical" evidence="8">
    <location>
        <begin position="364"/>
        <end position="387"/>
    </location>
</feature>
<dbReference type="Gene3D" id="3.40.30.10">
    <property type="entry name" value="Glutaredoxin"/>
    <property type="match status" value="1"/>
</dbReference>
<keyword evidence="5 8" id="KW-1133">Transmembrane helix</keyword>
<dbReference type="PANTHER" id="PTHR32234:SF3">
    <property type="entry name" value="SUPPRESSION OF COPPER SENSITIVITY PROTEIN"/>
    <property type="match status" value="1"/>
</dbReference>
<feature type="transmembrane region" description="Helical" evidence="8">
    <location>
        <begin position="408"/>
        <end position="432"/>
    </location>
</feature>
<dbReference type="InterPro" id="IPR035671">
    <property type="entry name" value="DsbD_gamma"/>
</dbReference>
<feature type="compositionally biased region" description="Low complexity" evidence="7">
    <location>
        <begin position="322"/>
        <end position="333"/>
    </location>
</feature>
<dbReference type="InterPro" id="IPR003834">
    <property type="entry name" value="Cyt_c_assmbl_TM_dom"/>
</dbReference>
<evidence type="ECO:0000256" key="4">
    <source>
        <dbReference type="ARBA" id="ARBA00022748"/>
    </source>
</evidence>
<dbReference type="Pfam" id="PF02683">
    <property type="entry name" value="DsbD_TM"/>
    <property type="match status" value="1"/>
</dbReference>
<evidence type="ECO:0000256" key="6">
    <source>
        <dbReference type="ARBA" id="ARBA00023136"/>
    </source>
</evidence>
<dbReference type="GO" id="GO:0017004">
    <property type="term" value="P:cytochrome complex assembly"/>
    <property type="evidence" value="ECO:0007669"/>
    <property type="project" value="UniProtKB-KW"/>
</dbReference>
<dbReference type="InterPro" id="IPR028250">
    <property type="entry name" value="DsbDN"/>
</dbReference>
<dbReference type="Pfam" id="PF11412">
    <property type="entry name" value="DsbD_N"/>
    <property type="match status" value="1"/>
</dbReference>
<dbReference type="GO" id="GO:0015035">
    <property type="term" value="F:protein-disulfide reductase activity"/>
    <property type="evidence" value="ECO:0007669"/>
    <property type="project" value="TreeGrafter"/>
</dbReference>
<keyword evidence="6 8" id="KW-0472">Membrane</keyword>
<dbReference type="InterPro" id="IPR036249">
    <property type="entry name" value="Thioredoxin-like_sf"/>
</dbReference>
<protein>
    <submittedName>
        <fullName evidence="10">Thiol:disulfide interchange protein DsbD</fullName>
    </submittedName>
</protein>
<dbReference type="GO" id="GO:0005886">
    <property type="term" value="C:plasma membrane"/>
    <property type="evidence" value="ECO:0007669"/>
    <property type="project" value="UniProtKB-SubCell"/>
</dbReference>
<evidence type="ECO:0000256" key="2">
    <source>
        <dbReference type="ARBA" id="ARBA00022475"/>
    </source>
</evidence>
<feature type="transmembrane region" description="Helical" evidence="8">
    <location>
        <begin position="586"/>
        <end position="604"/>
    </location>
</feature>
<dbReference type="SUPFAM" id="SSF52833">
    <property type="entry name" value="Thioredoxin-like"/>
    <property type="match status" value="1"/>
</dbReference>
<evidence type="ECO:0000256" key="1">
    <source>
        <dbReference type="ARBA" id="ARBA00004651"/>
    </source>
</evidence>
<keyword evidence="3 8" id="KW-0812">Transmembrane</keyword>
<dbReference type="EMBL" id="SLXO01000002">
    <property type="protein sequence ID" value="TCP37680.1"/>
    <property type="molecule type" value="Genomic_DNA"/>
</dbReference>
<dbReference type="PANTHER" id="PTHR32234">
    <property type="entry name" value="THIOL:DISULFIDE INTERCHANGE PROTEIN DSBD"/>
    <property type="match status" value="1"/>
</dbReference>
<keyword evidence="11" id="KW-1185">Reference proteome</keyword>
<dbReference type="CDD" id="cd02953">
    <property type="entry name" value="DsbDgamma"/>
    <property type="match status" value="1"/>
</dbReference>
<dbReference type="Proteomes" id="UP000295399">
    <property type="component" value="Unassembled WGS sequence"/>
</dbReference>
<feature type="transmembrane region" description="Helical" evidence="8">
    <location>
        <begin position="488"/>
        <end position="514"/>
    </location>
</feature>
<dbReference type="GO" id="GO:0045454">
    <property type="term" value="P:cell redox homeostasis"/>
    <property type="evidence" value="ECO:0007669"/>
    <property type="project" value="TreeGrafter"/>
</dbReference>
<keyword evidence="4" id="KW-0201">Cytochrome c-type biogenesis</keyword>
<feature type="transmembrane region" description="Helical" evidence="8">
    <location>
        <begin position="611"/>
        <end position="631"/>
    </location>
</feature>
<comment type="subcellular location">
    <subcellularLocation>
        <location evidence="1">Cell membrane</location>
        <topology evidence="1">Multi-pass membrane protein</topology>
    </subcellularLocation>
</comment>
<keyword evidence="2" id="KW-1003">Cell membrane</keyword>
<dbReference type="Pfam" id="PF13899">
    <property type="entry name" value="Thioredoxin_7"/>
    <property type="match status" value="1"/>
</dbReference>
<evidence type="ECO:0000313" key="10">
    <source>
        <dbReference type="EMBL" id="TCP37680.1"/>
    </source>
</evidence>
<feature type="region of interest" description="Disordered" evidence="7">
    <location>
        <begin position="322"/>
        <end position="347"/>
    </location>
</feature>
<evidence type="ECO:0000259" key="9">
    <source>
        <dbReference type="PROSITE" id="PS51352"/>
    </source>
</evidence>
<evidence type="ECO:0000256" key="3">
    <source>
        <dbReference type="ARBA" id="ARBA00022692"/>
    </source>
</evidence>
<comment type="caution">
    <text evidence="10">The sequence shown here is derived from an EMBL/GenBank/DDBJ whole genome shotgun (WGS) entry which is preliminary data.</text>
</comment>
<dbReference type="InParanoid" id="A0A4R2PPJ8"/>
<evidence type="ECO:0000313" key="11">
    <source>
        <dbReference type="Proteomes" id="UP000295399"/>
    </source>
</evidence>
<proteinExistence type="predicted"/>
<feature type="transmembrane region" description="Helical" evidence="8">
    <location>
        <begin position="444"/>
        <end position="467"/>
    </location>
</feature>
<evidence type="ECO:0000256" key="5">
    <source>
        <dbReference type="ARBA" id="ARBA00022989"/>
    </source>
</evidence>
<accession>A0A4R2PPJ8</accession>
<feature type="transmembrane region" description="Helical" evidence="8">
    <location>
        <begin position="562"/>
        <end position="580"/>
    </location>
</feature>
<dbReference type="PROSITE" id="PS51352">
    <property type="entry name" value="THIOREDOXIN_2"/>
    <property type="match status" value="1"/>
</dbReference>
<gene>
    <name evidence="10" type="ORF">EV659_10286</name>
</gene>
<organism evidence="10 11">
    <name type="scientific">Rhodothalassium salexigens DSM 2132</name>
    <dbReference type="NCBI Taxonomy" id="1188247"/>
    <lineage>
        <taxon>Bacteria</taxon>
        <taxon>Pseudomonadati</taxon>
        <taxon>Pseudomonadota</taxon>
        <taxon>Alphaproteobacteria</taxon>
        <taxon>Rhodothalassiales</taxon>
        <taxon>Rhodothalassiaceae</taxon>
        <taxon>Rhodothalassium</taxon>
    </lineage>
</organism>
<feature type="domain" description="Thioredoxin" evidence="9">
    <location>
        <begin position="626"/>
        <end position="764"/>
    </location>
</feature>
<sequence>MCSRASDPQAETPGHAQLRPALDRAAFKLTRDRRISGAMTRSLISLFLLVLSMAAQAQTPQAVVENDNTTVRVYSEVASVAPGEPFWLGVELDPSTGWHTYWRNPGDSGMTNALAWTLPEGVTAAPPLYPVPARLPLGPLMNYGYKGAATLLVRVTPPDDLGQRVAGDRLPVVLAADWLVCADICVPESARLSFSLPLGDGAADPAAAERFAGARAALPGASPWTAQAVSDGERLRLDVTTATAALATVTEAYFFPRDAMLIDHAAGQAVSAGEDGFSLTVPLAAGVEPEGPVRGLLKVWPADGPARGYALTAALEQGPVAAPAGTPSAQAADVGDRGAGDQGAGASTVGGAGAPGADLGVLTALAFALVGGVLLNLMPCVFPVLSLKALAMVQGGQRGARHRRVEGAAYTVGVLVSMLALAGVLLALKAAGQSVGWGFQLQNPWIILGLILVLFAVGLNLAGLVSVGGRFAGVGQGLTQRSGPVGAFFTGVLATVVATPCTAPFMAVALGFALTQTAGVALAVFAALGLGLALPILAISTIPPLAAVLPRPGAWMEVFKQALAFPVFLTVVWLVWVLGIQTGADGVAAALAAMVLLAFMVWMARVWGGSAAWRGVGVVLALVGTVAWVMAAPVTLASRPVAGQAASAGAVAQQPFSRDRLEALRAAGEPVFVYFTAAWCITCQVNERVALAAPRVERFLAERDIHVLVGDWTSRDDRIGRVLRRYGRSGVPLYLFFTGPGEPVILPQILTPEGVMDDISAALAAAEAAVSGSRADAASSMR</sequence>
<reference evidence="10 11" key="1">
    <citation type="submission" date="2019-03" db="EMBL/GenBank/DDBJ databases">
        <title>Genomic Encyclopedia of Type Strains, Phase IV (KMG-IV): sequencing the most valuable type-strain genomes for metagenomic binning, comparative biology and taxonomic classification.</title>
        <authorList>
            <person name="Goeker M."/>
        </authorList>
    </citation>
    <scope>NUCLEOTIDE SEQUENCE [LARGE SCALE GENOMIC DNA]</scope>
    <source>
        <strain evidence="10 11">DSM 2132</strain>
    </source>
</reference>
<dbReference type="InterPro" id="IPR013766">
    <property type="entry name" value="Thioredoxin_domain"/>
</dbReference>
<name>A0A4R2PPJ8_RHOSA</name>
<feature type="transmembrane region" description="Helical" evidence="8">
    <location>
        <begin position="520"/>
        <end position="550"/>
    </location>
</feature>
<evidence type="ECO:0000256" key="7">
    <source>
        <dbReference type="SAM" id="MobiDB-lite"/>
    </source>
</evidence>
<dbReference type="AlphaFoldDB" id="A0A4R2PPJ8"/>